<feature type="region of interest" description="Disordered" evidence="1">
    <location>
        <begin position="1"/>
        <end position="47"/>
    </location>
</feature>
<dbReference type="EMBL" id="KI396610">
    <property type="protein sequence ID" value="ERM97037.1"/>
    <property type="molecule type" value="Genomic_DNA"/>
</dbReference>
<gene>
    <name evidence="2" type="ORF">AMTR_s00122p00056470</name>
</gene>
<accession>W1NMC4</accession>
<feature type="region of interest" description="Disordered" evidence="1">
    <location>
        <begin position="82"/>
        <end position="116"/>
    </location>
</feature>
<evidence type="ECO:0000313" key="3">
    <source>
        <dbReference type="Proteomes" id="UP000017836"/>
    </source>
</evidence>
<sequence>MSRDASKSPSVAAPSRKRKSTKPLVVLEPKVSTPYPTTSESQEDQVRTSETIMIYSDQETTSNPGVASRVQEMGPVTIEPVHELTSAPPSPSRMSLDPCPKEHAPSTLGQASEAASRAADEVLTTVQETCMKVIKDLSNMRELPWVLGVTKT</sequence>
<organism evidence="2 3">
    <name type="scientific">Amborella trichopoda</name>
    <dbReference type="NCBI Taxonomy" id="13333"/>
    <lineage>
        <taxon>Eukaryota</taxon>
        <taxon>Viridiplantae</taxon>
        <taxon>Streptophyta</taxon>
        <taxon>Embryophyta</taxon>
        <taxon>Tracheophyta</taxon>
        <taxon>Spermatophyta</taxon>
        <taxon>Magnoliopsida</taxon>
        <taxon>Amborellales</taxon>
        <taxon>Amborellaceae</taxon>
        <taxon>Amborella</taxon>
    </lineage>
</organism>
<proteinExistence type="predicted"/>
<protein>
    <submittedName>
        <fullName evidence="2">Uncharacterized protein</fullName>
    </submittedName>
</protein>
<evidence type="ECO:0000313" key="2">
    <source>
        <dbReference type="EMBL" id="ERM97037.1"/>
    </source>
</evidence>
<dbReference type="Gramene" id="ERM97037">
    <property type="protein sequence ID" value="ERM97037"/>
    <property type="gene ID" value="AMTR_s00122p00056470"/>
</dbReference>
<dbReference type="AlphaFoldDB" id="W1NMC4"/>
<name>W1NMC4_AMBTC</name>
<keyword evidence="3" id="KW-1185">Reference proteome</keyword>
<dbReference type="HOGENOM" id="CLU_1724781_0_0_1"/>
<reference evidence="3" key="1">
    <citation type="journal article" date="2013" name="Science">
        <title>The Amborella genome and the evolution of flowering plants.</title>
        <authorList>
            <consortium name="Amborella Genome Project"/>
        </authorList>
    </citation>
    <scope>NUCLEOTIDE SEQUENCE [LARGE SCALE GENOMIC DNA]</scope>
</reference>
<dbReference type="Proteomes" id="UP000017836">
    <property type="component" value="Unassembled WGS sequence"/>
</dbReference>
<evidence type="ECO:0000256" key="1">
    <source>
        <dbReference type="SAM" id="MobiDB-lite"/>
    </source>
</evidence>